<comment type="caution">
    <text evidence="2">The sequence shown here is derived from an EMBL/GenBank/DDBJ whole genome shotgun (WGS) entry which is preliminary data.</text>
</comment>
<evidence type="ECO:0000256" key="1">
    <source>
        <dbReference type="SAM" id="SignalP"/>
    </source>
</evidence>
<reference evidence="3" key="1">
    <citation type="submission" date="2023-07" db="EMBL/GenBank/DDBJ databases">
        <title>30 novel species of actinomycetes from the DSMZ collection.</title>
        <authorList>
            <person name="Nouioui I."/>
        </authorList>
    </citation>
    <scope>NUCLEOTIDE SEQUENCE [LARGE SCALE GENOMIC DNA]</scope>
    <source>
        <strain evidence="3">DSM 41886</strain>
    </source>
</reference>
<gene>
    <name evidence="2" type="ORF">RM779_03730</name>
</gene>
<protein>
    <submittedName>
        <fullName evidence="2">DUF5980 family protein</fullName>
    </submittedName>
</protein>
<dbReference type="Pfam" id="PF19410">
    <property type="entry name" value="DUF5980"/>
    <property type="match status" value="1"/>
</dbReference>
<organism evidence="2 3">
    <name type="scientific">Streptomyces johnsoniae</name>
    <dbReference type="NCBI Taxonomy" id="3075532"/>
    <lineage>
        <taxon>Bacteria</taxon>
        <taxon>Bacillati</taxon>
        <taxon>Actinomycetota</taxon>
        <taxon>Actinomycetes</taxon>
        <taxon>Kitasatosporales</taxon>
        <taxon>Streptomycetaceae</taxon>
        <taxon>Streptomyces</taxon>
    </lineage>
</organism>
<evidence type="ECO:0000313" key="2">
    <source>
        <dbReference type="EMBL" id="MDT0441711.1"/>
    </source>
</evidence>
<name>A0ABU2RY75_9ACTN</name>
<keyword evidence="1" id="KW-0732">Signal</keyword>
<feature type="chain" id="PRO_5046589558" evidence="1">
    <location>
        <begin position="31"/>
        <end position="145"/>
    </location>
</feature>
<dbReference type="InterPro" id="IPR046023">
    <property type="entry name" value="DUF5980"/>
</dbReference>
<dbReference type="Proteomes" id="UP001183615">
    <property type="component" value="Unassembled WGS sequence"/>
</dbReference>
<feature type="signal peptide" evidence="1">
    <location>
        <begin position="1"/>
        <end position="30"/>
    </location>
</feature>
<proteinExistence type="predicted"/>
<keyword evidence="3" id="KW-1185">Reference proteome</keyword>
<dbReference type="EMBL" id="JAVREV010000002">
    <property type="protein sequence ID" value="MDT0441711.1"/>
    <property type="molecule type" value="Genomic_DNA"/>
</dbReference>
<evidence type="ECO:0000313" key="3">
    <source>
        <dbReference type="Proteomes" id="UP001183615"/>
    </source>
</evidence>
<sequence length="145" mass="15453">MNATRRAAGILSGLLAASMLTLVGATPASAAATWTLVDYPGHPQRICVHPERGWPRTYVGLPISGYWDTRIDGEVRNLPPGSYSNGGAVHPGDWDEDRQKFIGLVHVSIAPTPVGEYVAELWASDGTDTQTAPVVISVKEDCLGD</sequence>
<dbReference type="RefSeq" id="WP_311615742.1">
    <property type="nucleotide sequence ID" value="NZ_JAVREV010000002.1"/>
</dbReference>
<accession>A0ABU2RY75</accession>